<feature type="domain" description="TonB-dependent receptor-like beta-barrel" evidence="14">
    <location>
        <begin position="299"/>
        <end position="764"/>
    </location>
</feature>
<evidence type="ECO:0000259" key="15">
    <source>
        <dbReference type="Pfam" id="PF07715"/>
    </source>
</evidence>
<evidence type="ECO:0000256" key="2">
    <source>
        <dbReference type="ARBA" id="ARBA00022448"/>
    </source>
</evidence>
<dbReference type="InterPro" id="IPR012910">
    <property type="entry name" value="Plug_dom"/>
</dbReference>
<feature type="chain" id="PRO_5036930693" evidence="13">
    <location>
        <begin position="25"/>
        <end position="830"/>
    </location>
</feature>
<keyword evidence="16" id="KW-0675">Receptor</keyword>
<keyword evidence="3 11" id="KW-1134">Transmembrane beta strand</keyword>
<evidence type="ECO:0000256" key="9">
    <source>
        <dbReference type="ARBA" id="ARBA00023136"/>
    </source>
</evidence>
<keyword evidence="17" id="KW-1185">Reference proteome</keyword>
<evidence type="ECO:0000256" key="11">
    <source>
        <dbReference type="PROSITE-ProRule" id="PRU01360"/>
    </source>
</evidence>
<dbReference type="SUPFAM" id="SSF56935">
    <property type="entry name" value="Porins"/>
    <property type="match status" value="1"/>
</dbReference>
<evidence type="ECO:0000259" key="14">
    <source>
        <dbReference type="Pfam" id="PF00593"/>
    </source>
</evidence>
<evidence type="ECO:0000256" key="3">
    <source>
        <dbReference type="ARBA" id="ARBA00022452"/>
    </source>
</evidence>
<organism evidence="16 17">
    <name type="scientific">Novosphingobium aureum</name>
    <dbReference type="NCBI Taxonomy" id="2792964"/>
    <lineage>
        <taxon>Bacteria</taxon>
        <taxon>Pseudomonadati</taxon>
        <taxon>Pseudomonadota</taxon>
        <taxon>Alphaproteobacteria</taxon>
        <taxon>Sphingomonadales</taxon>
        <taxon>Sphingomonadaceae</taxon>
        <taxon>Novosphingobium</taxon>
    </lineage>
</organism>
<evidence type="ECO:0000256" key="7">
    <source>
        <dbReference type="ARBA" id="ARBA00023065"/>
    </source>
</evidence>
<keyword evidence="6" id="KW-0408">Iron</keyword>
<evidence type="ECO:0000256" key="12">
    <source>
        <dbReference type="RuleBase" id="RU003357"/>
    </source>
</evidence>
<sequence length="830" mass="90447">MEMGYLAKLLAASAVCALAQPAYAQESDTSPQVRDDLMLDAIVVTARRRSEDVQDVPLVVNTVTAEEFSKLNIRDFTDVQQLVPGLQLGTTANSFGANAQIRGVNFEVNASGFNNTIEFYQNDAPILPQVVLQQTFDIAQVEVLRGPQGALRGRASPSGSMIVTTHKPDLYEVGGYLSTTANDIGTLNFNGAIGIPVIEGVAAIRVAGIFAEDEVDRVTTINPVFEGRDPFSRTQGGRVTAVVQPTDWLRLEGGYQRTERRRRNFDQVESFSEVSDLLGPSPVTVVAGDRNAITEDGRHSREKYDIFNWQAQLSFAGQSLIYVGSHLKQDISSDESLDQGGYFTNFEYSQFTAGGATANSHEIRLQNEEMVFGMFDYVVGAFFRDTHSTNGVLRDGPITLPAMLGGGVAALTQQDITSVSITDEKSFFGNLTLHIGDSTQISGGLRYITFDSTNTITLNAVNRLDPADRSLLVSMPLGLGLNSSEIDTDKLIYQATAQHYFTPDVMMYASIGSSFRPGLFAVGDFSVNQSALERSFQQTDDESSTSYEIGLKTTLMGGRMRFNVAGYYQEFKNYPYRAPGIGVYFVDYAYDQATQTVNPRVNDFNFVAAVPVEVWGLEGEFAFEATSNLNLSLVASYANGKIKNGVIPCNDFINPDGSPDSPPGAPSLGDIYGVVGMDNISACTVNQPSSNQPKFTATAMAEYAYPFSDRVDGFLRGLYTFYGKGQGDPTNAWDSVDAYGLLNLFTGIRAPDGGWEVSLFAKNLFNVERVTERSLPLTSQFQTLPLEGFGPTGPVFGSPQNATFTSTYNQIRMTAPREFGLSVRFAFGSR</sequence>
<dbReference type="Pfam" id="PF07715">
    <property type="entry name" value="Plug"/>
    <property type="match status" value="1"/>
</dbReference>
<dbReference type="InterPro" id="IPR039426">
    <property type="entry name" value="TonB-dep_rcpt-like"/>
</dbReference>
<dbReference type="InterPro" id="IPR000531">
    <property type="entry name" value="Beta-barrel_TonB"/>
</dbReference>
<keyword evidence="9 11" id="KW-0472">Membrane</keyword>
<keyword evidence="8 12" id="KW-0798">TonB box</keyword>
<dbReference type="EMBL" id="JADZGI010000003">
    <property type="protein sequence ID" value="MBH0114631.1"/>
    <property type="molecule type" value="Genomic_DNA"/>
</dbReference>
<evidence type="ECO:0000313" key="16">
    <source>
        <dbReference type="EMBL" id="MBH0114631.1"/>
    </source>
</evidence>
<feature type="domain" description="TonB-dependent receptor plug" evidence="15">
    <location>
        <begin position="53"/>
        <end position="159"/>
    </location>
</feature>
<dbReference type="PANTHER" id="PTHR32552:SF81">
    <property type="entry name" value="TONB-DEPENDENT OUTER MEMBRANE RECEPTOR"/>
    <property type="match status" value="1"/>
</dbReference>
<evidence type="ECO:0000256" key="8">
    <source>
        <dbReference type="ARBA" id="ARBA00023077"/>
    </source>
</evidence>
<evidence type="ECO:0000256" key="10">
    <source>
        <dbReference type="ARBA" id="ARBA00023237"/>
    </source>
</evidence>
<dbReference type="GO" id="GO:0006826">
    <property type="term" value="P:iron ion transport"/>
    <property type="evidence" value="ECO:0007669"/>
    <property type="project" value="UniProtKB-KW"/>
</dbReference>
<dbReference type="GO" id="GO:0009279">
    <property type="term" value="C:cell outer membrane"/>
    <property type="evidence" value="ECO:0007669"/>
    <property type="project" value="UniProtKB-SubCell"/>
</dbReference>
<evidence type="ECO:0000256" key="1">
    <source>
        <dbReference type="ARBA" id="ARBA00004571"/>
    </source>
</evidence>
<dbReference type="PROSITE" id="PS52016">
    <property type="entry name" value="TONB_DEPENDENT_REC_3"/>
    <property type="match status" value="1"/>
</dbReference>
<dbReference type="AlphaFoldDB" id="A0A931HEP4"/>
<keyword evidence="7" id="KW-0406">Ion transport</keyword>
<dbReference type="Proteomes" id="UP000617634">
    <property type="component" value="Unassembled WGS sequence"/>
</dbReference>
<evidence type="ECO:0000256" key="5">
    <source>
        <dbReference type="ARBA" id="ARBA00022692"/>
    </source>
</evidence>
<keyword evidence="13" id="KW-0732">Signal</keyword>
<dbReference type="InterPro" id="IPR036942">
    <property type="entry name" value="Beta-barrel_TonB_sf"/>
</dbReference>
<gene>
    <name evidence="16" type="ORF">I5E68_16910</name>
</gene>
<keyword evidence="10 11" id="KW-0998">Cell outer membrane</keyword>
<protein>
    <submittedName>
        <fullName evidence="16">TonB-dependent receptor</fullName>
    </submittedName>
</protein>
<keyword evidence="5 11" id="KW-0812">Transmembrane</keyword>
<dbReference type="Gene3D" id="2.40.170.20">
    <property type="entry name" value="TonB-dependent receptor, beta-barrel domain"/>
    <property type="match status" value="1"/>
</dbReference>
<evidence type="ECO:0000256" key="6">
    <source>
        <dbReference type="ARBA" id="ARBA00023004"/>
    </source>
</evidence>
<reference evidence="16" key="1">
    <citation type="submission" date="2020-11" db="EMBL/GenBank/DDBJ databases">
        <title>Novosphingobium aureum sp. nov., a marine bacterium isolated from sediment of a salt flat.</title>
        <authorList>
            <person name="Yoo Y."/>
            <person name="Kim J.-J."/>
        </authorList>
    </citation>
    <scope>NUCLEOTIDE SEQUENCE</scope>
    <source>
        <strain evidence="16">YJ-S2-02</strain>
    </source>
</reference>
<evidence type="ECO:0000256" key="13">
    <source>
        <dbReference type="SAM" id="SignalP"/>
    </source>
</evidence>
<comment type="similarity">
    <text evidence="11 12">Belongs to the TonB-dependent receptor family.</text>
</comment>
<keyword evidence="2 11" id="KW-0813">Transport</keyword>
<proteinExistence type="inferred from homology"/>
<keyword evidence="4" id="KW-0410">Iron transport</keyword>
<evidence type="ECO:0000256" key="4">
    <source>
        <dbReference type="ARBA" id="ARBA00022496"/>
    </source>
</evidence>
<dbReference type="PANTHER" id="PTHR32552">
    <property type="entry name" value="FERRICHROME IRON RECEPTOR-RELATED"/>
    <property type="match status" value="1"/>
</dbReference>
<comment type="caution">
    <text evidence="16">The sequence shown here is derived from an EMBL/GenBank/DDBJ whole genome shotgun (WGS) entry which is preliminary data.</text>
</comment>
<accession>A0A931HEP4</accession>
<dbReference type="Pfam" id="PF00593">
    <property type="entry name" value="TonB_dep_Rec_b-barrel"/>
    <property type="match status" value="1"/>
</dbReference>
<feature type="signal peptide" evidence="13">
    <location>
        <begin position="1"/>
        <end position="24"/>
    </location>
</feature>
<evidence type="ECO:0000313" key="17">
    <source>
        <dbReference type="Proteomes" id="UP000617634"/>
    </source>
</evidence>
<comment type="subcellular location">
    <subcellularLocation>
        <location evidence="1 11">Cell outer membrane</location>
        <topology evidence="1 11">Multi-pass membrane protein</topology>
    </subcellularLocation>
</comment>
<name>A0A931HEP4_9SPHN</name>